<evidence type="ECO:0000256" key="4">
    <source>
        <dbReference type="ARBA" id="ARBA00022741"/>
    </source>
</evidence>
<accession>A0A1X0DP12</accession>
<name>A0A1X0DP12_9MYCO</name>
<evidence type="ECO:0000256" key="7">
    <source>
        <dbReference type="ARBA" id="ARBA00047899"/>
    </source>
</evidence>
<evidence type="ECO:0000313" key="11">
    <source>
        <dbReference type="Proteomes" id="UP000192801"/>
    </source>
</evidence>
<dbReference type="InterPro" id="IPR000719">
    <property type="entry name" value="Prot_kinase_dom"/>
</dbReference>
<dbReference type="PROSITE" id="PS00108">
    <property type="entry name" value="PROTEIN_KINASE_ST"/>
    <property type="match status" value="1"/>
</dbReference>
<evidence type="ECO:0000256" key="3">
    <source>
        <dbReference type="ARBA" id="ARBA00022679"/>
    </source>
</evidence>
<keyword evidence="3" id="KW-0808">Transferase</keyword>
<evidence type="ECO:0000256" key="2">
    <source>
        <dbReference type="ARBA" id="ARBA00022527"/>
    </source>
</evidence>
<dbReference type="EMBL" id="MVHS01000001">
    <property type="protein sequence ID" value="ORA74133.1"/>
    <property type="molecule type" value="Genomic_DNA"/>
</dbReference>
<dbReference type="GO" id="GO:0005524">
    <property type="term" value="F:ATP binding"/>
    <property type="evidence" value="ECO:0007669"/>
    <property type="project" value="UniProtKB-KW"/>
</dbReference>
<dbReference type="InterPro" id="IPR008271">
    <property type="entry name" value="Ser/Thr_kinase_AS"/>
</dbReference>
<dbReference type="STRING" id="444597.BST26_00725"/>
<keyword evidence="11" id="KW-1185">Reference proteome</keyword>
<evidence type="ECO:0000256" key="6">
    <source>
        <dbReference type="ARBA" id="ARBA00022840"/>
    </source>
</evidence>
<evidence type="ECO:0000313" key="10">
    <source>
        <dbReference type="EMBL" id="ORA74133.1"/>
    </source>
</evidence>
<dbReference type="PANTHER" id="PTHR43289">
    <property type="entry name" value="MITOGEN-ACTIVATED PROTEIN KINASE KINASE KINASE 20-RELATED"/>
    <property type="match status" value="1"/>
</dbReference>
<dbReference type="GO" id="GO:0004674">
    <property type="term" value="F:protein serine/threonine kinase activity"/>
    <property type="evidence" value="ECO:0007669"/>
    <property type="project" value="UniProtKB-KW"/>
</dbReference>
<dbReference type="Gene3D" id="1.10.510.10">
    <property type="entry name" value="Transferase(Phosphotransferase) domain 1"/>
    <property type="match status" value="1"/>
</dbReference>
<feature type="region of interest" description="Disordered" evidence="9">
    <location>
        <begin position="300"/>
        <end position="349"/>
    </location>
</feature>
<feature type="compositionally biased region" description="Low complexity" evidence="9">
    <location>
        <begin position="388"/>
        <end position="407"/>
    </location>
</feature>
<keyword evidence="4" id="KW-0547">Nucleotide-binding</keyword>
<comment type="catalytic activity">
    <reaction evidence="8">
        <text>L-seryl-[protein] + ATP = O-phospho-L-seryl-[protein] + ADP + H(+)</text>
        <dbReference type="Rhea" id="RHEA:17989"/>
        <dbReference type="Rhea" id="RHEA-COMP:9863"/>
        <dbReference type="Rhea" id="RHEA-COMP:11604"/>
        <dbReference type="ChEBI" id="CHEBI:15378"/>
        <dbReference type="ChEBI" id="CHEBI:29999"/>
        <dbReference type="ChEBI" id="CHEBI:30616"/>
        <dbReference type="ChEBI" id="CHEBI:83421"/>
        <dbReference type="ChEBI" id="CHEBI:456216"/>
        <dbReference type="EC" id="2.7.11.1"/>
    </reaction>
</comment>
<evidence type="ECO:0000256" key="1">
    <source>
        <dbReference type="ARBA" id="ARBA00012513"/>
    </source>
</evidence>
<feature type="region of interest" description="Disordered" evidence="9">
    <location>
        <begin position="386"/>
        <end position="407"/>
    </location>
</feature>
<dbReference type="Proteomes" id="UP000192801">
    <property type="component" value="Unassembled WGS sequence"/>
</dbReference>
<dbReference type="PANTHER" id="PTHR43289:SF6">
    <property type="entry name" value="SERINE_THREONINE-PROTEIN KINASE NEKL-3"/>
    <property type="match status" value="1"/>
</dbReference>
<evidence type="ECO:0000256" key="8">
    <source>
        <dbReference type="ARBA" id="ARBA00048679"/>
    </source>
</evidence>
<dbReference type="OrthoDB" id="5169909at2"/>
<protein>
    <recommendedName>
        <fullName evidence="1">non-specific serine/threonine protein kinase</fullName>
        <ecNumber evidence="1">2.7.11.1</ecNumber>
    </recommendedName>
</protein>
<dbReference type="Gene3D" id="3.30.200.20">
    <property type="entry name" value="Phosphorylase Kinase, domain 1"/>
    <property type="match status" value="1"/>
</dbReference>
<dbReference type="RefSeq" id="WP_083028887.1">
    <property type="nucleotide sequence ID" value="NZ_AP022618.1"/>
</dbReference>
<dbReference type="Pfam" id="PF00069">
    <property type="entry name" value="Pkinase"/>
    <property type="match status" value="1"/>
</dbReference>
<comment type="caution">
    <text evidence="10">The sequence shown here is derived from an EMBL/GenBank/DDBJ whole genome shotgun (WGS) entry which is preliminary data.</text>
</comment>
<keyword evidence="5" id="KW-0418">Kinase</keyword>
<dbReference type="GO" id="GO:0080090">
    <property type="term" value="P:regulation of primary metabolic process"/>
    <property type="evidence" value="ECO:0007669"/>
    <property type="project" value="UniProtKB-ARBA"/>
</dbReference>
<dbReference type="SUPFAM" id="SSF56112">
    <property type="entry name" value="Protein kinase-like (PK-like)"/>
    <property type="match status" value="1"/>
</dbReference>
<feature type="compositionally biased region" description="Pro residues" evidence="9">
    <location>
        <begin position="301"/>
        <end position="312"/>
    </location>
</feature>
<dbReference type="PROSITE" id="PS50011">
    <property type="entry name" value="PROTEIN_KINASE_DOM"/>
    <property type="match status" value="1"/>
</dbReference>
<reference evidence="10 11" key="1">
    <citation type="submission" date="2016-12" db="EMBL/GenBank/DDBJ databases">
        <title>The new phylogeny of genus Mycobacterium.</title>
        <authorList>
            <person name="Tortoli E."/>
            <person name="Trovato A."/>
            <person name="Cirillo D.M."/>
        </authorList>
    </citation>
    <scope>NUCLEOTIDE SEQUENCE [LARGE SCALE GENOMIC DNA]</scope>
    <source>
        <strain evidence="10 11">DSM 45130</strain>
    </source>
</reference>
<evidence type="ECO:0000256" key="5">
    <source>
        <dbReference type="ARBA" id="ARBA00022777"/>
    </source>
</evidence>
<proteinExistence type="predicted"/>
<keyword evidence="6" id="KW-0067">ATP-binding</keyword>
<evidence type="ECO:0000256" key="9">
    <source>
        <dbReference type="SAM" id="MobiDB-lite"/>
    </source>
</evidence>
<organism evidence="10 11">
    <name type="scientific">Mycolicibacterium insubricum</name>
    <dbReference type="NCBI Taxonomy" id="444597"/>
    <lineage>
        <taxon>Bacteria</taxon>
        <taxon>Bacillati</taxon>
        <taxon>Actinomycetota</taxon>
        <taxon>Actinomycetes</taxon>
        <taxon>Mycobacteriales</taxon>
        <taxon>Mycobacteriaceae</taxon>
        <taxon>Mycolicibacterium</taxon>
    </lineage>
</organism>
<dbReference type="EC" id="2.7.11.1" evidence="1"/>
<gene>
    <name evidence="10" type="ORF">BST26_00725</name>
</gene>
<keyword evidence="2" id="KW-0723">Serine/threonine-protein kinase</keyword>
<dbReference type="AlphaFoldDB" id="A0A1X0DP12"/>
<dbReference type="CDD" id="cd14014">
    <property type="entry name" value="STKc_PknB_like"/>
    <property type="match status" value="1"/>
</dbReference>
<feature type="compositionally biased region" description="Low complexity" evidence="9">
    <location>
        <begin position="313"/>
        <end position="324"/>
    </location>
</feature>
<dbReference type="InterPro" id="IPR011009">
    <property type="entry name" value="Kinase-like_dom_sf"/>
</dbReference>
<sequence length="537" mass="55393">MRLTEGDEFAGYTIVASLGSGGMGEVYLAQHPRLNRRDALKVLPVALSADQEYRARFVREADLAAGLWHAHVVGVHDRGEHDGQLWISMDYVDGADADSLLESHPGGLPVDDAVEIIDAIAGALDFAHDSGLLHRDVKPANLLIADQGGKRRVLLADFGIARGMEDTAGLTATNFTLGTVNYAAPEQLTGSALDGRADQYALAATAYNLLTGVKPFADSNPAVVIGRHLSAPPPRVSDVHPELAGLDPVLARGMAKEPGERFESCAAFAAALRAGAAEPPPAPTALIPTEAPVSVGTPQWTPTPPVGPPPTGPAAIPSGTMPSGPIGPPMGSGPMGSGPMGQYPMAPVPPPSGPRTGLLVGAVAVVLALVAAGIWAGTRIWGDHDETPVATTRTRTAPSTSGTGTLAAAPVVPTSETVAAPPTPTVVPGDLGLSTPMTRPECDGQGIVVLYNAVTPGQYAQEISSALAQYPGASYLRTDQACPSLRPVDDKGNAIYAVYRYGGRSMSELCTAVRAAGPGKYGKFLDYTSDPKIPITC</sequence>
<dbReference type="SMART" id="SM00220">
    <property type="entry name" value="S_TKc"/>
    <property type="match status" value="1"/>
</dbReference>
<dbReference type="FunFam" id="3.30.200.20:FF:000035">
    <property type="entry name" value="Serine/threonine protein kinase Stk1"/>
    <property type="match status" value="1"/>
</dbReference>
<comment type="catalytic activity">
    <reaction evidence="7">
        <text>L-threonyl-[protein] + ATP = O-phospho-L-threonyl-[protein] + ADP + H(+)</text>
        <dbReference type="Rhea" id="RHEA:46608"/>
        <dbReference type="Rhea" id="RHEA-COMP:11060"/>
        <dbReference type="Rhea" id="RHEA-COMP:11605"/>
        <dbReference type="ChEBI" id="CHEBI:15378"/>
        <dbReference type="ChEBI" id="CHEBI:30013"/>
        <dbReference type="ChEBI" id="CHEBI:30616"/>
        <dbReference type="ChEBI" id="CHEBI:61977"/>
        <dbReference type="ChEBI" id="CHEBI:456216"/>
        <dbReference type="EC" id="2.7.11.1"/>
    </reaction>
</comment>